<keyword evidence="1" id="KW-0812">Transmembrane</keyword>
<dbReference type="EMBL" id="CAJPVJ010005833">
    <property type="protein sequence ID" value="CAG2169873.1"/>
    <property type="molecule type" value="Genomic_DNA"/>
</dbReference>
<keyword evidence="1" id="KW-1133">Transmembrane helix</keyword>
<keyword evidence="1" id="KW-0472">Membrane</keyword>
<dbReference type="Proteomes" id="UP000728032">
    <property type="component" value="Unassembled WGS sequence"/>
</dbReference>
<feature type="transmembrane region" description="Helical" evidence="1">
    <location>
        <begin position="35"/>
        <end position="53"/>
    </location>
</feature>
<evidence type="ECO:0000256" key="1">
    <source>
        <dbReference type="SAM" id="Phobius"/>
    </source>
</evidence>
<protein>
    <submittedName>
        <fullName evidence="2">Uncharacterized protein</fullName>
    </submittedName>
</protein>
<evidence type="ECO:0000313" key="3">
    <source>
        <dbReference type="Proteomes" id="UP000728032"/>
    </source>
</evidence>
<organism evidence="2">
    <name type="scientific">Oppiella nova</name>
    <dbReference type="NCBI Taxonomy" id="334625"/>
    <lineage>
        <taxon>Eukaryota</taxon>
        <taxon>Metazoa</taxon>
        <taxon>Ecdysozoa</taxon>
        <taxon>Arthropoda</taxon>
        <taxon>Chelicerata</taxon>
        <taxon>Arachnida</taxon>
        <taxon>Acari</taxon>
        <taxon>Acariformes</taxon>
        <taxon>Sarcoptiformes</taxon>
        <taxon>Oribatida</taxon>
        <taxon>Brachypylina</taxon>
        <taxon>Oppioidea</taxon>
        <taxon>Oppiidae</taxon>
        <taxon>Oppiella</taxon>
    </lineage>
</organism>
<dbReference type="EMBL" id="OC920658">
    <property type="protein sequence ID" value="CAD7652686.1"/>
    <property type="molecule type" value="Genomic_DNA"/>
</dbReference>
<name>A0A7R9M352_9ACAR</name>
<reference evidence="2" key="1">
    <citation type="submission" date="2020-11" db="EMBL/GenBank/DDBJ databases">
        <authorList>
            <person name="Tran Van P."/>
        </authorList>
    </citation>
    <scope>NUCLEOTIDE SEQUENCE</scope>
</reference>
<dbReference type="AlphaFoldDB" id="A0A7R9M352"/>
<evidence type="ECO:0000313" key="2">
    <source>
        <dbReference type="EMBL" id="CAD7652686.1"/>
    </source>
</evidence>
<keyword evidence="3" id="KW-1185">Reference proteome</keyword>
<accession>A0A7R9M352</accession>
<gene>
    <name evidence="2" type="ORF">ONB1V03_LOCUS9347</name>
</gene>
<sequence>MYFPIGWIDRNVANRRSLTEQYSPLRLSPESATNIYWTSIAIYSAGLVINIFYPYNIIDSEPVFHGMPMGGQYLHVSVLLSHSGRRPERLLCGGPSLML</sequence>
<proteinExistence type="predicted"/>